<reference evidence="1 2" key="2">
    <citation type="submission" date="2018-03" db="EMBL/GenBank/DDBJ databases">
        <title>The ancient ancestry and fast evolution of plastids.</title>
        <authorList>
            <person name="Moore K.R."/>
            <person name="Magnabosco C."/>
            <person name="Momper L."/>
            <person name="Gold D.A."/>
            <person name="Bosak T."/>
            <person name="Fournier G.P."/>
        </authorList>
    </citation>
    <scope>NUCLEOTIDE SEQUENCE [LARGE SCALE GENOMIC DNA]</scope>
    <source>
        <strain evidence="1 2">ULC007</strain>
    </source>
</reference>
<accession>A0A2T1DHE9</accession>
<dbReference type="Proteomes" id="UP000238634">
    <property type="component" value="Unassembled WGS sequence"/>
</dbReference>
<name>A0A2T1DHE9_9CYAN</name>
<comment type="caution">
    <text evidence="1">The sequence shown here is derived from an EMBL/GenBank/DDBJ whole genome shotgun (WGS) entry which is preliminary data.</text>
</comment>
<proteinExistence type="predicted"/>
<dbReference type="EMBL" id="PVWG01000008">
    <property type="protein sequence ID" value="PSB19896.1"/>
    <property type="molecule type" value="Genomic_DNA"/>
</dbReference>
<sequence>MHVQTSVTLISLLLGSIAAGLHQVEFLPGLKQDSPISLLTHSEPQTQYLAHRGSGRIEGRFHPPFNTQNLV</sequence>
<dbReference type="AlphaFoldDB" id="A0A2T1DHE9"/>
<protein>
    <submittedName>
        <fullName evidence="1">Uncharacterized protein</fullName>
    </submittedName>
</protein>
<gene>
    <name evidence="1" type="ORF">C7B65_09490</name>
</gene>
<organism evidence="1 2">
    <name type="scientific">Phormidesmis priestleyi ULC007</name>
    <dbReference type="NCBI Taxonomy" id="1920490"/>
    <lineage>
        <taxon>Bacteria</taxon>
        <taxon>Bacillati</taxon>
        <taxon>Cyanobacteriota</taxon>
        <taxon>Cyanophyceae</taxon>
        <taxon>Leptolyngbyales</taxon>
        <taxon>Leptolyngbyaceae</taxon>
        <taxon>Phormidesmis</taxon>
    </lineage>
</organism>
<reference evidence="1 2" key="1">
    <citation type="submission" date="2018-02" db="EMBL/GenBank/DDBJ databases">
        <authorList>
            <person name="Cohen D.B."/>
            <person name="Kent A.D."/>
        </authorList>
    </citation>
    <scope>NUCLEOTIDE SEQUENCE [LARGE SCALE GENOMIC DNA]</scope>
    <source>
        <strain evidence="1 2">ULC007</strain>
    </source>
</reference>
<evidence type="ECO:0000313" key="2">
    <source>
        <dbReference type="Proteomes" id="UP000238634"/>
    </source>
</evidence>
<evidence type="ECO:0000313" key="1">
    <source>
        <dbReference type="EMBL" id="PSB19896.1"/>
    </source>
</evidence>
<dbReference type="OrthoDB" id="574559at2"/>
<keyword evidence="2" id="KW-1185">Reference proteome</keyword>
<dbReference type="RefSeq" id="WP_073071059.1">
    <property type="nucleotide sequence ID" value="NZ_MPPI01000010.1"/>
</dbReference>